<organism evidence="1">
    <name type="scientific">Arundo donax</name>
    <name type="common">Giant reed</name>
    <name type="synonym">Donax arundinaceus</name>
    <dbReference type="NCBI Taxonomy" id="35708"/>
    <lineage>
        <taxon>Eukaryota</taxon>
        <taxon>Viridiplantae</taxon>
        <taxon>Streptophyta</taxon>
        <taxon>Embryophyta</taxon>
        <taxon>Tracheophyta</taxon>
        <taxon>Spermatophyta</taxon>
        <taxon>Magnoliopsida</taxon>
        <taxon>Liliopsida</taxon>
        <taxon>Poales</taxon>
        <taxon>Poaceae</taxon>
        <taxon>PACMAD clade</taxon>
        <taxon>Arundinoideae</taxon>
        <taxon>Arundineae</taxon>
        <taxon>Arundo</taxon>
    </lineage>
</organism>
<accession>A0A0A9EBL3</accession>
<proteinExistence type="predicted"/>
<sequence length="39" mass="4723">MSVKLQWNNKIYLSSKCSLQWKEGNDWSHITRQALRPLY</sequence>
<evidence type="ECO:0000313" key="1">
    <source>
        <dbReference type="EMBL" id="JAD98099.1"/>
    </source>
</evidence>
<dbReference type="EMBL" id="GBRH01199796">
    <property type="protein sequence ID" value="JAD98099.1"/>
    <property type="molecule type" value="Transcribed_RNA"/>
</dbReference>
<protein>
    <submittedName>
        <fullName evidence="1">Uncharacterized protein</fullName>
    </submittedName>
</protein>
<reference evidence="1" key="1">
    <citation type="submission" date="2014-09" db="EMBL/GenBank/DDBJ databases">
        <authorList>
            <person name="Magalhaes I.L.F."/>
            <person name="Oliveira U."/>
            <person name="Santos F.R."/>
            <person name="Vidigal T.H.D.A."/>
            <person name="Brescovit A.D."/>
            <person name="Santos A.J."/>
        </authorList>
    </citation>
    <scope>NUCLEOTIDE SEQUENCE</scope>
    <source>
        <tissue evidence="1">Shoot tissue taken approximately 20 cm above the soil surface</tissue>
    </source>
</reference>
<name>A0A0A9EBL3_ARUDO</name>
<reference evidence="1" key="2">
    <citation type="journal article" date="2015" name="Data Brief">
        <title>Shoot transcriptome of the giant reed, Arundo donax.</title>
        <authorList>
            <person name="Barrero R.A."/>
            <person name="Guerrero F.D."/>
            <person name="Moolhuijzen P."/>
            <person name="Goolsby J.A."/>
            <person name="Tidwell J."/>
            <person name="Bellgard S.E."/>
            <person name="Bellgard M.I."/>
        </authorList>
    </citation>
    <scope>NUCLEOTIDE SEQUENCE</scope>
    <source>
        <tissue evidence="1">Shoot tissue taken approximately 20 cm above the soil surface</tissue>
    </source>
</reference>
<dbReference type="AlphaFoldDB" id="A0A0A9EBL3"/>